<feature type="transmembrane region" description="Helical" evidence="8">
    <location>
        <begin position="217"/>
        <end position="248"/>
    </location>
</feature>
<feature type="transmembrane region" description="Helical" evidence="8">
    <location>
        <begin position="40"/>
        <end position="60"/>
    </location>
</feature>
<evidence type="ECO:0000256" key="6">
    <source>
        <dbReference type="ARBA" id="ARBA00022989"/>
    </source>
</evidence>
<keyword evidence="5 8" id="KW-0812">Transmembrane</keyword>
<feature type="transmembrane region" description="Helical" evidence="8">
    <location>
        <begin position="157"/>
        <end position="181"/>
    </location>
</feature>
<dbReference type="PANTHER" id="PTHR34979:SF1">
    <property type="entry name" value="INNER MEMBRANE PROTEIN YGAZ"/>
    <property type="match status" value="1"/>
</dbReference>
<evidence type="ECO:0000313" key="10">
    <source>
        <dbReference type="Proteomes" id="UP000030661"/>
    </source>
</evidence>
<evidence type="ECO:0000256" key="1">
    <source>
        <dbReference type="ARBA" id="ARBA00004651"/>
    </source>
</evidence>
<dbReference type="InterPro" id="IPR011606">
    <property type="entry name" value="Brnchd-chn_aa_trnsp_permease"/>
</dbReference>
<dbReference type="STRING" id="1499967.U27_00169"/>
<evidence type="ECO:0000256" key="2">
    <source>
        <dbReference type="ARBA" id="ARBA00010735"/>
    </source>
</evidence>
<dbReference type="Proteomes" id="UP000030661">
    <property type="component" value="Unassembled WGS sequence"/>
</dbReference>
<organism evidence="9">
    <name type="scientific">Vecturithrix granuli</name>
    <dbReference type="NCBI Taxonomy" id="1499967"/>
    <lineage>
        <taxon>Bacteria</taxon>
        <taxon>Candidatus Moduliflexota</taxon>
        <taxon>Candidatus Vecturitrichia</taxon>
        <taxon>Candidatus Vecturitrichales</taxon>
        <taxon>Candidatus Vecturitrichaceae</taxon>
        <taxon>Candidatus Vecturithrix</taxon>
    </lineage>
</organism>
<comment type="subcellular location">
    <subcellularLocation>
        <location evidence="1">Cell membrane</location>
        <topology evidence="1">Multi-pass membrane protein</topology>
    </subcellularLocation>
</comment>
<dbReference type="PANTHER" id="PTHR34979">
    <property type="entry name" value="INNER MEMBRANE PROTEIN YGAZ"/>
    <property type="match status" value="1"/>
</dbReference>
<proteinExistence type="inferred from homology"/>
<keyword evidence="6 8" id="KW-1133">Transmembrane helix</keyword>
<feature type="transmembrane region" description="Helical" evidence="8">
    <location>
        <begin position="66"/>
        <end position="86"/>
    </location>
</feature>
<name>A0A081C6S3_VECG1</name>
<dbReference type="GO" id="GO:1903785">
    <property type="term" value="P:L-valine transmembrane transport"/>
    <property type="evidence" value="ECO:0007669"/>
    <property type="project" value="TreeGrafter"/>
</dbReference>
<dbReference type="GO" id="GO:0005886">
    <property type="term" value="C:plasma membrane"/>
    <property type="evidence" value="ECO:0007669"/>
    <property type="project" value="UniProtKB-SubCell"/>
</dbReference>
<evidence type="ECO:0000313" key="9">
    <source>
        <dbReference type="EMBL" id="GAK60278.1"/>
    </source>
</evidence>
<feature type="transmembrane region" description="Helical" evidence="8">
    <location>
        <begin position="187"/>
        <end position="205"/>
    </location>
</feature>
<dbReference type="AlphaFoldDB" id="A0A081C6S3"/>
<evidence type="ECO:0000256" key="8">
    <source>
        <dbReference type="SAM" id="Phobius"/>
    </source>
</evidence>
<comment type="similarity">
    <text evidence="2">Belongs to the AzlC family.</text>
</comment>
<evidence type="ECO:0000256" key="7">
    <source>
        <dbReference type="ARBA" id="ARBA00023136"/>
    </source>
</evidence>
<feature type="transmembrane region" description="Helical" evidence="8">
    <location>
        <begin position="93"/>
        <end position="115"/>
    </location>
</feature>
<evidence type="ECO:0000256" key="5">
    <source>
        <dbReference type="ARBA" id="ARBA00022692"/>
    </source>
</evidence>
<keyword evidence="10" id="KW-1185">Reference proteome</keyword>
<keyword evidence="7 8" id="KW-0472">Membrane</keyword>
<dbReference type="eggNOG" id="COG1296">
    <property type="taxonomic scope" value="Bacteria"/>
</dbReference>
<accession>A0A081C6S3</accession>
<protein>
    <submittedName>
        <fullName evidence="9">AzlC family protein</fullName>
    </submittedName>
</protein>
<keyword evidence="4" id="KW-1003">Cell membrane</keyword>
<evidence type="ECO:0000256" key="4">
    <source>
        <dbReference type="ARBA" id="ARBA00022475"/>
    </source>
</evidence>
<reference evidence="9" key="1">
    <citation type="journal article" date="2015" name="PeerJ">
        <title>First genomic representation of candidate bacterial phylum KSB3 points to enhanced environmental sensing as a trigger of wastewater bulking.</title>
        <authorList>
            <person name="Sekiguchi Y."/>
            <person name="Ohashi A."/>
            <person name="Parks D.H."/>
            <person name="Yamauchi T."/>
            <person name="Tyson G.W."/>
            <person name="Hugenholtz P."/>
        </authorList>
    </citation>
    <scope>NUCLEOTIDE SEQUENCE [LARGE SCALE GENOMIC DNA]</scope>
</reference>
<evidence type="ECO:0000256" key="3">
    <source>
        <dbReference type="ARBA" id="ARBA00022448"/>
    </source>
</evidence>
<dbReference type="HOGENOM" id="CLU_065777_1_1_0"/>
<keyword evidence="3" id="KW-0813">Transport</keyword>
<sequence>MRLVSPEARDMNFSRFRDQQLHCKNPGITPLSAFFEGVQAVLPALFGMFPFAMISGIAAVEAGIPPFSALVMSVLVFAGASQLVVLDLMKQHGLPLVIILTGLVMNLRFAMYSAALAPHIRHAAAKWKAIFGYLLTDQAFVLSVARFQRGYRVELKGWYYLGTAFSIWIVWQIGAAAGIFLGSQVPASWSLDFAVPLIFLSMLVPTLKDRPSKAASIASGVTIILAASLPLNLGLLVASAFGILVGFLTERSVAPRAHIR</sequence>
<dbReference type="EMBL" id="DF820472">
    <property type="protein sequence ID" value="GAK60278.1"/>
    <property type="molecule type" value="Genomic_DNA"/>
</dbReference>
<gene>
    <name evidence="9" type="ORF">U27_00169</name>
</gene>
<dbReference type="Pfam" id="PF03591">
    <property type="entry name" value="AzlC"/>
    <property type="match status" value="1"/>
</dbReference>